<dbReference type="GO" id="GO:0046872">
    <property type="term" value="F:metal ion binding"/>
    <property type="evidence" value="ECO:0007669"/>
    <property type="project" value="UniProtKB-KW"/>
</dbReference>
<sequence length="98" mass="11293">MDYFKKINKAVPRFDDKVGYKIKTKNEIDTLQVNLTRRCNLSCKHCHLSCNPNRSEDMSMDVADKVIDLLKKYDFKTLDITGGAPEMSRVCKYLISNA</sequence>
<proteinExistence type="predicted"/>
<dbReference type="PANTHER" id="PTHR43728">
    <property type="entry name" value="SLR0304 PROTEIN"/>
    <property type="match status" value="1"/>
</dbReference>
<dbReference type="Proteomes" id="UP000234335">
    <property type="component" value="Unassembled WGS sequence"/>
</dbReference>
<keyword evidence="2" id="KW-0479">Metal-binding</keyword>
<comment type="caution">
    <text evidence="6">The sequence shown here is derived from an EMBL/GenBank/DDBJ whole genome shotgun (WGS) entry which is preliminary data.</text>
</comment>
<keyword evidence="7" id="KW-1185">Reference proteome</keyword>
<keyword evidence="1" id="KW-0949">S-adenosyl-L-methionine</keyword>
<feature type="domain" description="Radical SAM core" evidence="5">
    <location>
        <begin position="33"/>
        <end position="89"/>
    </location>
</feature>
<organism evidence="6 7">
    <name type="scientific">Anaerococcus octavius</name>
    <dbReference type="NCBI Taxonomy" id="54007"/>
    <lineage>
        <taxon>Bacteria</taxon>
        <taxon>Bacillati</taxon>
        <taxon>Bacillota</taxon>
        <taxon>Tissierellia</taxon>
        <taxon>Tissierellales</taxon>
        <taxon>Peptoniphilaceae</taxon>
        <taxon>Anaerococcus</taxon>
    </lineage>
</organism>
<evidence type="ECO:0000259" key="5">
    <source>
        <dbReference type="Pfam" id="PF04055"/>
    </source>
</evidence>
<reference evidence="6 7" key="1">
    <citation type="submission" date="2017-12" db="EMBL/GenBank/DDBJ databases">
        <title>Phylogenetic diversity of female urinary microbiome.</title>
        <authorList>
            <person name="Thomas-White K."/>
            <person name="Wolfe A.J."/>
        </authorList>
    </citation>
    <scope>NUCLEOTIDE SEQUENCE [LARGE SCALE GENOMIC DNA]</scope>
    <source>
        <strain evidence="6 7">UMB0119</strain>
    </source>
</reference>
<evidence type="ECO:0000256" key="3">
    <source>
        <dbReference type="ARBA" id="ARBA00023004"/>
    </source>
</evidence>
<dbReference type="InterPro" id="IPR026351">
    <property type="entry name" value="rSAM_ArsS-like"/>
</dbReference>
<gene>
    <name evidence="6" type="ORF">CYJ34_03080</name>
</gene>
<dbReference type="AlphaFoldDB" id="A0A2I1M9I4"/>
<keyword evidence="4" id="KW-0411">Iron-sulfur</keyword>
<dbReference type="InterPro" id="IPR007197">
    <property type="entry name" value="rSAM"/>
</dbReference>
<dbReference type="Gene3D" id="3.20.20.70">
    <property type="entry name" value="Aldolase class I"/>
    <property type="match status" value="1"/>
</dbReference>
<dbReference type="RefSeq" id="WP_101539883.1">
    <property type="nucleotide sequence ID" value="NZ_PKGS01000002.1"/>
</dbReference>
<keyword evidence="3" id="KW-0408">Iron</keyword>
<dbReference type="GO" id="GO:0003824">
    <property type="term" value="F:catalytic activity"/>
    <property type="evidence" value="ECO:0007669"/>
    <property type="project" value="InterPro"/>
</dbReference>
<dbReference type="GO" id="GO:0051536">
    <property type="term" value="F:iron-sulfur cluster binding"/>
    <property type="evidence" value="ECO:0007669"/>
    <property type="project" value="UniProtKB-KW"/>
</dbReference>
<protein>
    <recommendedName>
        <fullName evidence="5">Radical SAM core domain-containing protein</fullName>
    </recommendedName>
</protein>
<dbReference type="SUPFAM" id="SSF102114">
    <property type="entry name" value="Radical SAM enzymes"/>
    <property type="match status" value="1"/>
</dbReference>
<name>A0A2I1M9I4_9FIRM</name>
<dbReference type="InterPro" id="IPR058240">
    <property type="entry name" value="rSAM_sf"/>
</dbReference>
<evidence type="ECO:0000256" key="1">
    <source>
        <dbReference type="ARBA" id="ARBA00022691"/>
    </source>
</evidence>
<evidence type="ECO:0000313" key="6">
    <source>
        <dbReference type="EMBL" id="PKZ16784.1"/>
    </source>
</evidence>
<dbReference type="PANTHER" id="PTHR43728:SF1">
    <property type="entry name" value="FE-S OXIDOREDUCTASE"/>
    <property type="match status" value="1"/>
</dbReference>
<evidence type="ECO:0000256" key="2">
    <source>
        <dbReference type="ARBA" id="ARBA00022723"/>
    </source>
</evidence>
<dbReference type="EMBL" id="PKGS01000002">
    <property type="protein sequence ID" value="PKZ16784.1"/>
    <property type="molecule type" value="Genomic_DNA"/>
</dbReference>
<dbReference type="Pfam" id="PF04055">
    <property type="entry name" value="Radical_SAM"/>
    <property type="match status" value="1"/>
</dbReference>
<evidence type="ECO:0000256" key="4">
    <source>
        <dbReference type="ARBA" id="ARBA00023014"/>
    </source>
</evidence>
<dbReference type="SFLD" id="SFLDS00029">
    <property type="entry name" value="Radical_SAM"/>
    <property type="match status" value="1"/>
</dbReference>
<accession>A0A2I1M9I4</accession>
<dbReference type="InterPro" id="IPR013785">
    <property type="entry name" value="Aldolase_TIM"/>
</dbReference>
<evidence type="ECO:0000313" key="7">
    <source>
        <dbReference type="Proteomes" id="UP000234335"/>
    </source>
</evidence>